<evidence type="ECO:0000256" key="1">
    <source>
        <dbReference type="SAM" id="Phobius"/>
    </source>
</evidence>
<keyword evidence="1" id="KW-1133">Transmembrane helix</keyword>
<proteinExistence type="predicted"/>
<dbReference type="Proteomes" id="UP000229681">
    <property type="component" value="Unassembled WGS sequence"/>
</dbReference>
<name>A0A2M8PCE3_9CHLR</name>
<evidence type="ECO:0000259" key="2">
    <source>
        <dbReference type="Pfam" id="PF00535"/>
    </source>
</evidence>
<evidence type="ECO:0000313" key="3">
    <source>
        <dbReference type="EMBL" id="PJF35224.1"/>
    </source>
</evidence>
<keyword evidence="1" id="KW-0472">Membrane</keyword>
<reference evidence="3 4" key="1">
    <citation type="submission" date="2017-11" db="EMBL/GenBank/DDBJ databases">
        <title>Evolution of Phototrophy in the Chloroflexi Phylum Driven by Horizontal Gene Transfer.</title>
        <authorList>
            <person name="Ward L.M."/>
            <person name="Hemp J."/>
            <person name="Shih P.M."/>
            <person name="Mcglynn S.E."/>
            <person name="Fischer W."/>
        </authorList>
    </citation>
    <scope>NUCLEOTIDE SEQUENCE [LARGE SCALE GENOMIC DNA]</scope>
    <source>
        <strain evidence="3">JP3_13</strain>
    </source>
</reference>
<evidence type="ECO:0000313" key="4">
    <source>
        <dbReference type="Proteomes" id="UP000229681"/>
    </source>
</evidence>
<comment type="caution">
    <text evidence="3">The sequence shown here is derived from an EMBL/GenBank/DDBJ whole genome shotgun (WGS) entry which is preliminary data.</text>
</comment>
<dbReference type="InterPro" id="IPR001173">
    <property type="entry name" value="Glyco_trans_2-like"/>
</dbReference>
<dbReference type="EMBL" id="PGTM01000188">
    <property type="protein sequence ID" value="PJF35224.1"/>
    <property type="molecule type" value="Genomic_DNA"/>
</dbReference>
<dbReference type="SUPFAM" id="SSF53448">
    <property type="entry name" value="Nucleotide-diphospho-sugar transferases"/>
    <property type="match status" value="1"/>
</dbReference>
<gene>
    <name evidence="3" type="ORF">CUN49_11675</name>
</gene>
<feature type="transmembrane region" description="Helical" evidence="1">
    <location>
        <begin position="275"/>
        <end position="296"/>
    </location>
</feature>
<sequence length="350" mass="39316">MSHELPFVSVIMPVRNEADFIARSLGAILAQDYPPERVEIIIADGMSTDDTRAEIARLIAAHPDRAITLIDNPHQIVPTGMNLAQRLAKGEIIVRVDGHCEIAPDYISQCVAHLQRGEADGVGGPIETVGQSPESQAIAFAMSSKFGVGGSAFRTVKDKALYADTVAFPAYRRDVIERVGAYDEDLVRNQDDEYNYRLRKLGFRLLLTPKIRSRYYSRSSLRKLWRQYYQYGFYKVRVLQKHPRQMSLRQFVPPLFVAALTLGGVSALFEPVVRSLWLLLVAVYLAANLGVSFALAARHGWQYLRYLPFAFATLHLSYGLGFWHGLLHFGLQARRTEQDQAAHDASHTAN</sequence>
<feature type="domain" description="Glycosyltransferase 2-like" evidence="2">
    <location>
        <begin position="9"/>
        <end position="178"/>
    </location>
</feature>
<dbReference type="PANTHER" id="PTHR43685">
    <property type="entry name" value="GLYCOSYLTRANSFERASE"/>
    <property type="match status" value="1"/>
</dbReference>
<organism evidence="3 4">
    <name type="scientific">Candidatus Thermofonsia Clade 1 bacterium</name>
    <dbReference type="NCBI Taxonomy" id="2364210"/>
    <lineage>
        <taxon>Bacteria</taxon>
        <taxon>Bacillati</taxon>
        <taxon>Chloroflexota</taxon>
        <taxon>Candidatus Thermofontia</taxon>
        <taxon>Candidatus Thermofonsia Clade 1</taxon>
    </lineage>
</organism>
<accession>A0A2M8PCE3</accession>
<feature type="transmembrane region" description="Helical" evidence="1">
    <location>
        <begin position="303"/>
        <end position="323"/>
    </location>
</feature>
<dbReference type="Pfam" id="PF00535">
    <property type="entry name" value="Glycos_transf_2"/>
    <property type="match status" value="1"/>
</dbReference>
<dbReference type="PANTHER" id="PTHR43685:SF3">
    <property type="entry name" value="SLR2126 PROTEIN"/>
    <property type="match status" value="1"/>
</dbReference>
<feature type="transmembrane region" description="Helical" evidence="1">
    <location>
        <begin position="251"/>
        <end position="269"/>
    </location>
</feature>
<dbReference type="CDD" id="cd02525">
    <property type="entry name" value="Succinoglycan_BP_ExoA"/>
    <property type="match status" value="1"/>
</dbReference>
<dbReference type="InterPro" id="IPR029044">
    <property type="entry name" value="Nucleotide-diphossugar_trans"/>
</dbReference>
<keyword evidence="3" id="KW-0808">Transferase</keyword>
<dbReference type="GO" id="GO:0016740">
    <property type="term" value="F:transferase activity"/>
    <property type="evidence" value="ECO:0007669"/>
    <property type="project" value="UniProtKB-KW"/>
</dbReference>
<dbReference type="InterPro" id="IPR050834">
    <property type="entry name" value="Glycosyltransf_2"/>
</dbReference>
<protein>
    <submittedName>
        <fullName evidence="3">Glycosyltransferase family 2 protein</fullName>
    </submittedName>
</protein>
<dbReference type="AlphaFoldDB" id="A0A2M8PCE3"/>
<keyword evidence="1" id="KW-0812">Transmembrane</keyword>
<dbReference type="Gene3D" id="3.90.550.10">
    <property type="entry name" value="Spore Coat Polysaccharide Biosynthesis Protein SpsA, Chain A"/>
    <property type="match status" value="1"/>
</dbReference>